<proteinExistence type="predicted"/>
<dbReference type="Proteomes" id="UP000253970">
    <property type="component" value="Unassembled WGS sequence"/>
</dbReference>
<feature type="region of interest" description="Disordered" evidence="1">
    <location>
        <begin position="1"/>
        <end position="20"/>
    </location>
</feature>
<evidence type="ECO:0000313" key="2">
    <source>
        <dbReference type="EMBL" id="RDB73341.1"/>
    </source>
</evidence>
<protein>
    <submittedName>
        <fullName evidence="2">Uncharacterized protein</fullName>
    </submittedName>
</protein>
<comment type="caution">
    <text evidence="2">The sequence shown here is derived from an EMBL/GenBank/DDBJ whole genome shotgun (WGS) entry which is preliminary data.</text>
</comment>
<name>A0A369MPH0_EGGLN</name>
<accession>A0A369MPH0</accession>
<evidence type="ECO:0000313" key="3">
    <source>
        <dbReference type="Proteomes" id="UP000253970"/>
    </source>
</evidence>
<dbReference type="EMBL" id="PPTU01000001">
    <property type="protein sequence ID" value="RDB73341.1"/>
    <property type="molecule type" value="Genomic_DNA"/>
</dbReference>
<organism evidence="2 3">
    <name type="scientific">Eggerthella lenta</name>
    <name type="common">Eubacterium lentum</name>
    <dbReference type="NCBI Taxonomy" id="84112"/>
    <lineage>
        <taxon>Bacteria</taxon>
        <taxon>Bacillati</taxon>
        <taxon>Actinomycetota</taxon>
        <taxon>Coriobacteriia</taxon>
        <taxon>Eggerthellales</taxon>
        <taxon>Eggerthellaceae</taxon>
        <taxon>Eggerthella</taxon>
    </lineage>
</organism>
<gene>
    <name evidence="2" type="ORF">C1875_00350</name>
</gene>
<evidence type="ECO:0000256" key="1">
    <source>
        <dbReference type="SAM" id="MobiDB-lite"/>
    </source>
</evidence>
<sequence length="66" mass="7480">MSIAAHVGTRKTQTKKKAGSDELPAWHFVVPQDNVTWNTIEAELTELYKILSTQKGYKFQQITAMV</sequence>
<dbReference type="AlphaFoldDB" id="A0A369MPH0"/>
<reference evidence="2 3" key="1">
    <citation type="journal article" date="2018" name="Elife">
        <title>Discovery and characterization of a prevalent human gut bacterial enzyme sufficient for the inactivation of a family of plant toxins.</title>
        <authorList>
            <person name="Koppel N."/>
            <person name="Bisanz J.E."/>
            <person name="Pandelia M.E."/>
            <person name="Turnbaugh P.J."/>
            <person name="Balskus E.P."/>
        </authorList>
    </citation>
    <scope>NUCLEOTIDE SEQUENCE [LARGE SCALE GENOMIC DNA]</scope>
    <source>
        <strain evidence="2 3">W1 BHI 6</strain>
    </source>
</reference>
<feature type="compositionally biased region" description="Basic residues" evidence="1">
    <location>
        <begin position="8"/>
        <end position="17"/>
    </location>
</feature>